<evidence type="ECO:0000256" key="1">
    <source>
        <dbReference type="ARBA" id="ARBA00004162"/>
    </source>
</evidence>
<organism evidence="9 10">
    <name type="scientific">Acetivibrio straminisolvens JCM 21531</name>
    <dbReference type="NCBI Taxonomy" id="1294263"/>
    <lineage>
        <taxon>Bacteria</taxon>
        <taxon>Bacillati</taxon>
        <taxon>Bacillota</taxon>
        <taxon>Clostridia</taxon>
        <taxon>Eubacteriales</taxon>
        <taxon>Oscillospiraceae</taxon>
        <taxon>Acetivibrio</taxon>
    </lineage>
</organism>
<accession>W4V809</accession>
<keyword evidence="2" id="KW-1003">Cell membrane</keyword>
<keyword evidence="4 7" id="KW-1133">Transmembrane helix</keyword>
<evidence type="ECO:0000313" key="10">
    <source>
        <dbReference type="Proteomes" id="UP000019109"/>
    </source>
</evidence>
<keyword evidence="10" id="KW-1185">Reference proteome</keyword>
<keyword evidence="3 7" id="KW-0812">Transmembrane</keyword>
<feature type="domain" description="RsgI N-terminal anti-sigma" evidence="8">
    <location>
        <begin position="3"/>
        <end position="50"/>
    </location>
</feature>
<evidence type="ECO:0000256" key="2">
    <source>
        <dbReference type="ARBA" id="ARBA00022475"/>
    </source>
</evidence>
<sequence length="379" mass="41817">MDNIGVIIKIEGNEAIVMTDDCSFKKVQKKNGMYLGQKILVPNDEVVRSENKGIKKAMAAIAGIAAVFLVVLSLMWVNTLSNIYAYIDVDINPSLNFTIDRNGKVKALDPLNDEAREIIRGVEFKDMLFTEALAQVIELSKVQGIIDENKTNYVLICAALNDSYNTKDKSLAESELEDFLGSIREDIEKAYGSTIRPETVKVPFEYRTMAKENNISMGRYLTYRKLEDRGADLSIEELKSFEIDEILKQYNMDFDELLETEYSEAPDKAEPTGESSAAPTVNVSASPVTTLEVVATPTNTPAISPRPSIAPTENSTPILTPISTPKSTQTPIPTLKDKYTVDEPTPVPTAKNGTGSGLRESITIIWICPFSNLSELTLV</sequence>
<comment type="caution">
    <text evidence="9">The sequence shown here is derived from an EMBL/GenBank/DDBJ whole genome shotgun (WGS) entry which is preliminary data.</text>
</comment>
<dbReference type="GO" id="GO:0005886">
    <property type="term" value="C:plasma membrane"/>
    <property type="evidence" value="ECO:0007669"/>
    <property type="project" value="UniProtKB-SubCell"/>
</dbReference>
<evidence type="ECO:0000256" key="5">
    <source>
        <dbReference type="ARBA" id="ARBA00023136"/>
    </source>
</evidence>
<gene>
    <name evidence="9" type="ORF">JCM21531_2366</name>
</gene>
<dbReference type="STRING" id="1294263.JCM21531_2366"/>
<evidence type="ECO:0000256" key="4">
    <source>
        <dbReference type="ARBA" id="ARBA00022989"/>
    </source>
</evidence>
<comment type="subcellular location">
    <subcellularLocation>
        <location evidence="1">Cell membrane</location>
        <topology evidence="1">Single-pass membrane protein</topology>
    </subcellularLocation>
</comment>
<dbReference type="AlphaFoldDB" id="W4V809"/>
<reference evidence="9" key="1">
    <citation type="journal article" date="2014" name="Genome Announc.">
        <title>Draft Genome Sequence of Clostridium straminisolvens Strain JCM 21531T, Isolated from a Cellulose-Degrading Bacterial Community.</title>
        <authorList>
            <person name="Yuki M."/>
            <person name="Oshima K."/>
            <person name="Suda W."/>
            <person name="Sakamoto M."/>
            <person name="Kitamura K."/>
            <person name="Iida T."/>
            <person name="Hattori M."/>
            <person name="Ohkuma M."/>
        </authorList>
    </citation>
    <scope>NUCLEOTIDE SEQUENCE [LARGE SCALE GENOMIC DNA]</scope>
    <source>
        <strain evidence="9">JCM 21531</strain>
    </source>
</reference>
<dbReference type="Pfam" id="PF12791">
    <property type="entry name" value="RsgI_N"/>
    <property type="match status" value="1"/>
</dbReference>
<dbReference type="PROSITE" id="PS51849">
    <property type="entry name" value="RSGI_N"/>
    <property type="match status" value="1"/>
</dbReference>
<keyword evidence="5 7" id="KW-0472">Membrane</keyword>
<evidence type="ECO:0000313" key="9">
    <source>
        <dbReference type="EMBL" id="GAE88884.1"/>
    </source>
</evidence>
<name>W4V809_9FIRM</name>
<feature type="region of interest" description="Disordered" evidence="6">
    <location>
        <begin position="298"/>
        <end position="355"/>
    </location>
</feature>
<proteinExistence type="predicted"/>
<evidence type="ECO:0000256" key="6">
    <source>
        <dbReference type="SAM" id="MobiDB-lite"/>
    </source>
</evidence>
<evidence type="ECO:0000256" key="3">
    <source>
        <dbReference type="ARBA" id="ARBA00022692"/>
    </source>
</evidence>
<evidence type="ECO:0000259" key="8">
    <source>
        <dbReference type="PROSITE" id="PS51849"/>
    </source>
</evidence>
<protein>
    <recommendedName>
        <fullName evidence="8">RsgI N-terminal anti-sigma domain-containing protein</fullName>
    </recommendedName>
</protein>
<dbReference type="EMBL" id="BAVR01000026">
    <property type="protein sequence ID" value="GAE88884.1"/>
    <property type="molecule type" value="Genomic_DNA"/>
</dbReference>
<dbReference type="Pfam" id="PF23750">
    <property type="entry name" value="RsgI_M"/>
    <property type="match status" value="1"/>
</dbReference>
<feature type="compositionally biased region" description="Polar residues" evidence="6">
    <location>
        <begin position="311"/>
        <end position="332"/>
    </location>
</feature>
<dbReference type="InterPro" id="IPR024449">
    <property type="entry name" value="Anti-sigma_RsgI_N"/>
</dbReference>
<dbReference type="InterPro" id="IPR055431">
    <property type="entry name" value="RsgI_M"/>
</dbReference>
<evidence type="ECO:0000256" key="7">
    <source>
        <dbReference type="SAM" id="Phobius"/>
    </source>
</evidence>
<dbReference type="RefSeq" id="WP_243467441.1">
    <property type="nucleotide sequence ID" value="NZ_BAVR01000026.1"/>
</dbReference>
<dbReference type="Proteomes" id="UP000019109">
    <property type="component" value="Unassembled WGS sequence"/>
</dbReference>
<feature type="transmembrane region" description="Helical" evidence="7">
    <location>
        <begin position="57"/>
        <end position="77"/>
    </location>
</feature>